<dbReference type="NCBIfam" id="NF006767">
    <property type="entry name" value="PRK09289.1"/>
    <property type="match status" value="1"/>
</dbReference>
<feature type="repeat" description="Lumazine-binding" evidence="11">
    <location>
        <begin position="98"/>
        <end position="194"/>
    </location>
</feature>
<evidence type="ECO:0000256" key="5">
    <source>
        <dbReference type="ARBA" id="ARBA00012827"/>
    </source>
</evidence>
<dbReference type="Pfam" id="PF00677">
    <property type="entry name" value="Lum_binding"/>
    <property type="match status" value="2"/>
</dbReference>
<reference evidence="13 14" key="1">
    <citation type="submission" date="2018-06" db="EMBL/GenBank/DDBJ databases">
        <title>Genomic Encyclopedia of Type Strains, Phase IV (KMG-IV): sequencing the most valuable type-strain genomes for metagenomic binning, comparative biology and taxonomic classification.</title>
        <authorList>
            <person name="Goeker M."/>
        </authorList>
    </citation>
    <scope>NUCLEOTIDE SEQUENCE [LARGE SCALE GENOMIC DNA]</scope>
    <source>
        <strain evidence="13 14">DSM 24032</strain>
    </source>
</reference>
<evidence type="ECO:0000256" key="2">
    <source>
        <dbReference type="ARBA" id="ARBA00002803"/>
    </source>
</evidence>
<dbReference type="AlphaFoldDB" id="A0A395JJ27"/>
<evidence type="ECO:0000256" key="10">
    <source>
        <dbReference type="NCBIfam" id="TIGR00187"/>
    </source>
</evidence>
<evidence type="ECO:0000256" key="9">
    <source>
        <dbReference type="ARBA" id="ARBA00022737"/>
    </source>
</evidence>
<dbReference type="GO" id="GO:0004746">
    <property type="term" value="F:riboflavin synthase activity"/>
    <property type="evidence" value="ECO:0007669"/>
    <property type="project" value="UniProtKB-UniRule"/>
</dbReference>
<name>A0A395JJ27_9GAMM</name>
<dbReference type="SUPFAM" id="SSF63380">
    <property type="entry name" value="Riboflavin synthase domain-like"/>
    <property type="match status" value="2"/>
</dbReference>
<dbReference type="NCBIfam" id="TIGR00187">
    <property type="entry name" value="ribE"/>
    <property type="match status" value="1"/>
</dbReference>
<dbReference type="PIRSF" id="PIRSF000498">
    <property type="entry name" value="Riboflavin_syn_A"/>
    <property type="match status" value="1"/>
</dbReference>
<dbReference type="Gene3D" id="2.40.30.20">
    <property type="match status" value="2"/>
</dbReference>
<evidence type="ECO:0000256" key="8">
    <source>
        <dbReference type="ARBA" id="ARBA00022679"/>
    </source>
</evidence>
<dbReference type="RefSeq" id="WP_113953610.1">
    <property type="nucleotide sequence ID" value="NZ_QNRT01000002.1"/>
</dbReference>
<dbReference type="PANTHER" id="PTHR21098:SF12">
    <property type="entry name" value="RIBOFLAVIN SYNTHASE"/>
    <property type="match status" value="1"/>
</dbReference>
<evidence type="ECO:0000256" key="1">
    <source>
        <dbReference type="ARBA" id="ARBA00000968"/>
    </source>
</evidence>
<dbReference type="Proteomes" id="UP000253083">
    <property type="component" value="Unassembled WGS sequence"/>
</dbReference>
<evidence type="ECO:0000256" key="7">
    <source>
        <dbReference type="ARBA" id="ARBA00022619"/>
    </source>
</evidence>
<comment type="caution">
    <text evidence="13">The sequence shown here is derived from an EMBL/GenBank/DDBJ whole genome shotgun (WGS) entry which is preliminary data.</text>
</comment>
<dbReference type="EMBL" id="QNRT01000002">
    <property type="protein sequence ID" value="RBP50786.1"/>
    <property type="molecule type" value="Genomic_DNA"/>
</dbReference>
<evidence type="ECO:0000313" key="14">
    <source>
        <dbReference type="Proteomes" id="UP000253083"/>
    </source>
</evidence>
<evidence type="ECO:0000313" key="13">
    <source>
        <dbReference type="EMBL" id="RBP50786.1"/>
    </source>
</evidence>
<protein>
    <recommendedName>
        <fullName evidence="6 10">Riboflavin synthase</fullName>
        <ecNumber evidence="5 10">2.5.1.9</ecNumber>
    </recommendedName>
</protein>
<evidence type="ECO:0000256" key="11">
    <source>
        <dbReference type="PROSITE-ProRule" id="PRU00524"/>
    </source>
</evidence>
<dbReference type="PANTHER" id="PTHR21098">
    <property type="entry name" value="RIBOFLAVIN SYNTHASE ALPHA CHAIN"/>
    <property type="match status" value="1"/>
</dbReference>
<dbReference type="NCBIfam" id="NF009566">
    <property type="entry name" value="PRK13020.1"/>
    <property type="match status" value="1"/>
</dbReference>
<dbReference type="EC" id="2.5.1.9" evidence="5 10"/>
<evidence type="ECO:0000259" key="12">
    <source>
        <dbReference type="PROSITE" id="PS51177"/>
    </source>
</evidence>
<dbReference type="InterPro" id="IPR026017">
    <property type="entry name" value="Lumazine-bd_dom"/>
</dbReference>
<comment type="catalytic activity">
    <reaction evidence="1">
        <text>2 6,7-dimethyl-8-(1-D-ribityl)lumazine + H(+) = 5-amino-6-(D-ribitylamino)uracil + riboflavin</text>
        <dbReference type="Rhea" id="RHEA:20772"/>
        <dbReference type="ChEBI" id="CHEBI:15378"/>
        <dbReference type="ChEBI" id="CHEBI:15934"/>
        <dbReference type="ChEBI" id="CHEBI:57986"/>
        <dbReference type="ChEBI" id="CHEBI:58201"/>
        <dbReference type="EC" id="2.5.1.9"/>
    </reaction>
</comment>
<keyword evidence="8" id="KW-0808">Transferase</keyword>
<accession>A0A395JJ27</accession>
<dbReference type="OrthoDB" id="9788537at2"/>
<feature type="domain" description="Lumazine-binding" evidence="12">
    <location>
        <begin position="98"/>
        <end position="194"/>
    </location>
</feature>
<dbReference type="GO" id="GO:0009231">
    <property type="term" value="P:riboflavin biosynthetic process"/>
    <property type="evidence" value="ECO:0007669"/>
    <property type="project" value="UniProtKB-KW"/>
</dbReference>
<comment type="pathway">
    <text evidence="3">Cofactor biosynthesis; riboflavin biosynthesis; riboflavin from 2-hydroxy-3-oxobutyl phosphate and 5-amino-6-(D-ribitylamino)uracil: step 2/2.</text>
</comment>
<dbReference type="FunCoup" id="A0A395JJ27">
    <property type="interactions" value="583"/>
</dbReference>
<evidence type="ECO:0000256" key="4">
    <source>
        <dbReference type="ARBA" id="ARBA00011233"/>
    </source>
</evidence>
<dbReference type="CDD" id="cd00402">
    <property type="entry name" value="Riboflavin_synthase_like"/>
    <property type="match status" value="1"/>
</dbReference>
<feature type="domain" description="Lumazine-binding" evidence="12">
    <location>
        <begin position="1"/>
        <end position="97"/>
    </location>
</feature>
<proteinExistence type="predicted"/>
<comment type="function">
    <text evidence="2">Catalyzes the dismutation of two molecules of 6,7-dimethyl-8-ribityllumazine, resulting in the formation of riboflavin and 5-amino-6-(D-ribitylamino)uracil.</text>
</comment>
<feature type="repeat" description="Lumazine-binding" evidence="11">
    <location>
        <begin position="1"/>
        <end position="97"/>
    </location>
</feature>
<dbReference type="InterPro" id="IPR001783">
    <property type="entry name" value="Lumazine-bd"/>
</dbReference>
<dbReference type="FunFam" id="2.40.30.20:FF:000004">
    <property type="entry name" value="Riboflavin synthase, alpha subunit"/>
    <property type="match status" value="1"/>
</dbReference>
<organism evidence="13 14">
    <name type="scientific">Arenicella xantha</name>
    <dbReference type="NCBI Taxonomy" id="644221"/>
    <lineage>
        <taxon>Bacteria</taxon>
        <taxon>Pseudomonadati</taxon>
        <taxon>Pseudomonadota</taxon>
        <taxon>Gammaproteobacteria</taxon>
        <taxon>Arenicellales</taxon>
        <taxon>Arenicellaceae</taxon>
        <taxon>Arenicella</taxon>
    </lineage>
</organism>
<keyword evidence="14" id="KW-1185">Reference proteome</keyword>
<dbReference type="InterPro" id="IPR023366">
    <property type="entry name" value="ATP_synth_asu-like_sf"/>
</dbReference>
<dbReference type="InterPro" id="IPR017938">
    <property type="entry name" value="Riboflavin_synthase-like_b-brl"/>
</dbReference>
<keyword evidence="9" id="KW-0677">Repeat</keyword>
<sequence length="215" mass="23192">MFTGLVETIGTVSAKRAVGGDVRISIRAADYQDRTVALGDSIAVNGVCLTVIELNGDEFSFDVSLESINHSLIGQWQVGTRVNLEMALLPTTRLGGHLVSGHVDGLAELIGLTGDARSWRMDFKVPDDLKRYIAKKGSITINGTSLTVNAVNDNCFDVNVIPHTFEVTTLGDLSIGDKVHIEVDLIARYLERLLTGEKSSTSSISQSFLAEHGFT</sequence>
<comment type="subunit">
    <text evidence="4">Homotrimer.</text>
</comment>
<evidence type="ECO:0000256" key="3">
    <source>
        <dbReference type="ARBA" id="ARBA00004887"/>
    </source>
</evidence>
<evidence type="ECO:0000256" key="6">
    <source>
        <dbReference type="ARBA" id="ARBA00013950"/>
    </source>
</evidence>
<dbReference type="FunFam" id="2.40.30.20:FF:000003">
    <property type="entry name" value="Riboflavin synthase, alpha subunit"/>
    <property type="match status" value="1"/>
</dbReference>
<gene>
    <name evidence="13" type="ORF">DFR28_102202</name>
</gene>
<keyword evidence="7" id="KW-0686">Riboflavin biosynthesis</keyword>
<dbReference type="InParanoid" id="A0A395JJ27"/>
<dbReference type="PROSITE" id="PS51177">
    <property type="entry name" value="LUMAZINE_BIND"/>
    <property type="match status" value="2"/>
</dbReference>